<feature type="domain" description="DUF397" evidence="2">
    <location>
        <begin position="8"/>
        <end position="60"/>
    </location>
</feature>
<proteinExistence type="predicted"/>
<dbReference type="EMBL" id="JBHTIW010000007">
    <property type="protein sequence ID" value="MFD0920574.1"/>
    <property type="molecule type" value="Genomic_DNA"/>
</dbReference>
<evidence type="ECO:0000259" key="2">
    <source>
        <dbReference type="Pfam" id="PF04149"/>
    </source>
</evidence>
<sequence length="66" mass="7441">MSLVEPTRWRKSRRSQQETACVEVGSIPGGGAAVRDTKRRAAGYFTTTAPQWQAFLDAIRQGRFER</sequence>
<organism evidence="3 4">
    <name type="scientific">Saccharopolyspora rosea</name>
    <dbReference type="NCBI Taxonomy" id="524884"/>
    <lineage>
        <taxon>Bacteria</taxon>
        <taxon>Bacillati</taxon>
        <taxon>Actinomycetota</taxon>
        <taxon>Actinomycetes</taxon>
        <taxon>Pseudonocardiales</taxon>
        <taxon>Pseudonocardiaceae</taxon>
        <taxon>Saccharopolyspora</taxon>
    </lineage>
</organism>
<reference evidence="4" key="1">
    <citation type="journal article" date="2019" name="Int. J. Syst. Evol. Microbiol.">
        <title>The Global Catalogue of Microorganisms (GCM) 10K type strain sequencing project: providing services to taxonomists for standard genome sequencing and annotation.</title>
        <authorList>
            <consortium name="The Broad Institute Genomics Platform"/>
            <consortium name="The Broad Institute Genome Sequencing Center for Infectious Disease"/>
            <person name="Wu L."/>
            <person name="Ma J."/>
        </authorList>
    </citation>
    <scope>NUCLEOTIDE SEQUENCE [LARGE SCALE GENOMIC DNA]</scope>
    <source>
        <strain evidence="4">CCUG 56401</strain>
    </source>
</reference>
<evidence type="ECO:0000313" key="4">
    <source>
        <dbReference type="Proteomes" id="UP001597018"/>
    </source>
</evidence>
<evidence type="ECO:0000256" key="1">
    <source>
        <dbReference type="SAM" id="MobiDB-lite"/>
    </source>
</evidence>
<evidence type="ECO:0000313" key="3">
    <source>
        <dbReference type="EMBL" id="MFD0920574.1"/>
    </source>
</evidence>
<dbReference type="RefSeq" id="WP_263248197.1">
    <property type="nucleotide sequence ID" value="NZ_BAABLT010000005.1"/>
</dbReference>
<dbReference type="Pfam" id="PF04149">
    <property type="entry name" value="DUF397"/>
    <property type="match status" value="1"/>
</dbReference>
<gene>
    <name evidence="3" type="ORF">ACFQ16_12545</name>
</gene>
<comment type="caution">
    <text evidence="3">The sequence shown here is derived from an EMBL/GenBank/DDBJ whole genome shotgun (WGS) entry which is preliminary data.</text>
</comment>
<protein>
    <submittedName>
        <fullName evidence="3">DUF397 domain-containing protein</fullName>
    </submittedName>
</protein>
<feature type="region of interest" description="Disordered" evidence="1">
    <location>
        <begin position="1"/>
        <end position="21"/>
    </location>
</feature>
<name>A0ABW3FPT6_9PSEU</name>
<accession>A0ABW3FPT6</accession>
<dbReference type="InterPro" id="IPR007278">
    <property type="entry name" value="DUF397"/>
</dbReference>
<keyword evidence="4" id="KW-1185">Reference proteome</keyword>
<dbReference type="Proteomes" id="UP001597018">
    <property type="component" value="Unassembled WGS sequence"/>
</dbReference>